<dbReference type="Gene3D" id="1.10.10.10">
    <property type="entry name" value="Winged helix-like DNA-binding domain superfamily/Winged helix DNA-binding domain"/>
    <property type="match status" value="1"/>
</dbReference>
<comment type="caution">
    <text evidence="5">The sequence shown here is derived from an EMBL/GenBank/DDBJ whole genome shotgun (WGS) entry which is preliminary data.</text>
</comment>
<evidence type="ECO:0000256" key="2">
    <source>
        <dbReference type="ARBA" id="ARBA00023125"/>
    </source>
</evidence>
<organism evidence="5 6">
    <name type="scientific">Flavobacterium piscinae</name>
    <dbReference type="NCBI Taxonomy" id="2506424"/>
    <lineage>
        <taxon>Bacteria</taxon>
        <taxon>Pseudomonadati</taxon>
        <taxon>Bacteroidota</taxon>
        <taxon>Flavobacteriia</taxon>
        <taxon>Flavobacteriales</taxon>
        <taxon>Flavobacteriaceae</taxon>
        <taxon>Flavobacterium</taxon>
    </lineage>
</organism>
<dbReference type="Pfam" id="PF01047">
    <property type="entry name" value="MarR"/>
    <property type="match status" value="1"/>
</dbReference>
<dbReference type="PRINTS" id="PR00598">
    <property type="entry name" value="HTHMARR"/>
</dbReference>
<dbReference type="PROSITE" id="PS50995">
    <property type="entry name" value="HTH_MARR_2"/>
    <property type="match status" value="1"/>
</dbReference>
<dbReference type="InterPro" id="IPR023187">
    <property type="entry name" value="Tscrpt_reg_MarR-type_CS"/>
</dbReference>
<name>A0A4Q1KWX5_9FLAO</name>
<dbReference type="OrthoDB" id="5327581at2"/>
<sequence>MNEIDFQNPEQTIFYQIEKAIKQYRTMAQNNLNELGYSITINQILMLIQIEKRPEISQVELSELLFKDVASITRMTELLVKRDFLLRAENKDDRRKKDLRITDKGKTIIELAIPIIKKNRNIALAGLNQEEQENLFKALNTIILNTSK</sequence>
<dbReference type="InterPro" id="IPR036390">
    <property type="entry name" value="WH_DNA-bd_sf"/>
</dbReference>
<dbReference type="GO" id="GO:0003677">
    <property type="term" value="F:DNA binding"/>
    <property type="evidence" value="ECO:0007669"/>
    <property type="project" value="UniProtKB-KW"/>
</dbReference>
<feature type="domain" description="HTH marR-type" evidence="4">
    <location>
        <begin position="10"/>
        <end position="144"/>
    </location>
</feature>
<dbReference type="PANTHER" id="PTHR42756">
    <property type="entry name" value="TRANSCRIPTIONAL REGULATOR, MARR"/>
    <property type="match status" value="1"/>
</dbReference>
<reference evidence="6" key="1">
    <citation type="submission" date="2019-01" db="EMBL/GenBank/DDBJ databases">
        <title>Cytophagaceae bacterium strain CAR-16.</title>
        <authorList>
            <person name="Chen W.-M."/>
        </authorList>
    </citation>
    <scope>NUCLEOTIDE SEQUENCE [LARGE SCALE GENOMIC DNA]</scope>
    <source>
        <strain evidence="6">ICH-30</strain>
    </source>
</reference>
<dbReference type="Proteomes" id="UP000289734">
    <property type="component" value="Unassembled WGS sequence"/>
</dbReference>
<accession>A0A4Q1KWX5</accession>
<evidence type="ECO:0000313" key="6">
    <source>
        <dbReference type="Proteomes" id="UP000289734"/>
    </source>
</evidence>
<dbReference type="GO" id="GO:0003700">
    <property type="term" value="F:DNA-binding transcription factor activity"/>
    <property type="evidence" value="ECO:0007669"/>
    <property type="project" value="InterPro"/>
</dbReference>
<dbReference type="AlphaFoldDB" id="A0A4Q1KWX5"/>
<dbReference type="EMBL" id="SBKQ01000002">
    <property type="protein sequence ID" value="RXR34803.1"/>
    <property type="molecule type" value="Genomic_DNA"/>
</dbReference>
<keyword evidence="2" id="KW-0238">DNA-binding</keyword>
<keyword evidence="6" id="KW-1185">Reference proteome</keyword>
<protein>
    <submittedName>
        <fullName evidence="5">MarR family transcriptional regulator</fullName>
    </submittedName>
</protein>
<dbReference type="InterPro" id="IPR000835">
    <property type="entry name" value="HTH_MarR-typ"/>
</dbReference>
<dbReference type="SMART" id="SM00347">
    <property type="entry name" value="HTH_MARR"/>
    <property type="match status" value="1"/>
</dbReference>
<keyword evidence="3" id="KW-0804">Transcription</keyword>
<evidence type="ECO:0000256" key="3">
    <source>
        <dbReference type="ARBA" id="ARBA00023163"/>
    </source>
</evidence>
<evidence type="ECO:0000256" key="1">
    <source>
        <dbReference type="ARBA" id="ARBA00023015"/>
    </source>
</evidence>
<dbReference type="PROSITE" id="PS01117">
    <property type="entry name" value="HTH_MARR_1"/>
    <property type="match status" value="1"/>
</dbReference>
<evidence type="ECO:0000313" key="5">
    <source>
        <dbReference type="EMBL" id="RXR34803.1"/>
    </source>
</evidence>
<dbReference type="InterPro" id="IPR036388">
    <property type="entry name" value="WH-like_DNA-bd_sf"/>
</dbReference>
<dbReference type="SUPFAM" id="SSF46785">
    <property type="entry name" value="Winged helix' DNA-binding domain"/>
    <property type="match status" value="1"/>
</dbReference>
<proteinExistence type="predicted"/>
<gene>
    <name evidence="5" type="ORF">EQG68_02525</name>
</gene>
<dbReference type="PANTHER" id="PTHR42756:SF1">
    <property type="entry name" value="TRANSCRIPTIONAL REPRESSOR OF EMRAB OPERON"/>
    <property type="match status" value="1"/>
</dbReference>
<keyword evidence="1" id="KW-0805">Transcription regulation</keyword>
<evidence type="ECO:0000259" key="4">
    <source>
        <dbReference type="PROSITE" id="PS50995"/>
    </source>
</evidence>